<sequence length="360" mass="39415">MDRFERFAEAFGDTLGVLEDAQGLSRATLVDKLGDNELAGAIHKLSGVYFGATRYKKQQRMARDAVATNKHSLGTLKVIERYARKVSDKHAWKMRRELARIRGGLSTIRAAARTLVAKFNGDTGDKPARTQASMSNPSDRLDRTIHLTGPEAAIAEIWERGRDHAAATGQSVAEALLDLFNSGGGTTKYTPMVIVSIGDLQAIHSGEDADTDVILSATNGARIPGKDFLDLELTEHGYFMLTSRVSGPVDLYRTERFFSTKQRTMAKACDPVCSIPGCGQPADRCEPNHNRAWSAGGDTNVSNASMLCRYHNGKVDDDRSKRRFGYVERVNGHSKYFSAFGGPPRRNEHPTARGGALRIA</sequence>
<proteinExistence type="predicted"/>
<dbReference type="GO" id="GO:0004519">
    <property type="term" value="F:endonuclease activity"/>
    <property type="evidence" value="ECO:0007669"/>
    <property type="project" value="UniProtKB-KW"/>
</dbReference>
<reference evidence="3 4" key="1">
    <citation type="submission" date="2018-06" db="EMBL/GenBank/DDBJ databases">
        <authorList>
            <consortium name="Pathogen Informatics"/>
            <person name="Doyle S."/>
        </authorList>
    </citation>
    <scope>NUCLEOTIDE SEQUENCE [LARGE SCALE GENOMIC DNA]</scope>
    <source>
        <strain evidence="3 4">NCTC11862</strain>
    </source>
</reference>
<keyword evidence="3" id="KW-0255">Endonuclease</keyword>
<keyword evidence="4" id="KW-1185">Reference proteome</keyword>
<dbReference type="InterPro" id="IPR003615">
    <property type="entry name" value="HNH_nuc"/>
</dbReference>
<dbReference type="STRING" id="35756.GCA_001044155_02475"/>
<feature type="domain" description="HNH nuclease" evidence="2">
    <location>
        <begin position="261"/>
        <end position="313"/>
    </location>
</feature>
<accession>A0A376CPT2</accession>
<keyword evidence="3" id="KW-0378">Hydrolase</keyword>
<keyword evidence="3" id="KW-0540">Nuclease</keyword>
<evidence type="ECO:0000259" key="2">
    <source>
        <dbReference type="SMART" id="SM00507"/>
    </source>
</evidence>
<dbReference type="RefSeq" id="WP_018582044.1">
    <property type="nucleotide sequence ID" value="NZ_UFXQ01000001.1"/>
</dbReference>
<evidence type="ECO:0000313" key="4">
    <source>
        <dbReference type="Proteomes" id="UP000254467"/>
    </source>
</evidence>
<evidence type="ECO:0000256" key="1">
    <source>
        <dbReference type="SAM" id="MobiDB-lite"/>
    </source>
</evidence>
<protein>
    <submittedName>
        <fullName evidence="3">Endonuclease</fullName>
    </submittedName>
</protein>
<dbReference type="Proteomes" id="UP000254467">
    <property type="component" value="Unassembled WGS sequence"/>
</dbReference>
<gene>
    <name evidence="3" type="ORF">NCTC11862_02355</name>
</gene>
<dbReference type="CDD" id="cd00085">
    <property type="entry name" value="HNHc"/>
    <property type="match status" value="1"/>
</dbReference>
<dbReference type="EMBL" id="UFXQ01000001">
    <property type="protein sequence ID" value="STC70536.1"/>
    <property type="molecule type" value="Genomic_DNA"/>
</dbReference>
<evidence type="ECO:0000313" key="3">
    <source>
        <dbReference type="EMBL" id="STC70536.1"/>
    </source>
</evidence>
<dbReference type="SMART" id="SM00507">
    <property type="entry name" value="HNHc"/>
    <property type="match status" value="1"/>
</dbReference>
<feature type="region of interest" description="Disordered" evidence="1">
    <location>
        <begin position="339"/>
        <end position="360"/>
    </location>
</feature>
<dbReference type="OrthoDB" id="4412276at2"/>
<name>A0A376CPT2_9CORY</name>
<organism evidence="3 4">
    <name type="scientific">Corynebacterium pilosum</name>
    <dbReference type="NCBI Taxonomy" id="35756"/>
    <lineage>
        <taxon>Bacteria</taxon>
        <taxon>Bacillati</taxon>
        <taxon>Actinomycetota</taxon>
        <taxon>Actinomycetes</taxon>
        <taxon>Mycobacteriales</taxon>
        <taxon>Corynebacteriaceae</taxon>
        <taxon>Corynebacterium</taxon>
    </lineage>
</organism>
<dbReference type="AlphaFoldDB" id="A0A376CPT2"/>